<evidence type="ECO:0008006" key="3">
    <source>
        <dbReference type="Google" id="ProtNLM"/>
    </source>
</evidence>
<keyword evidence="2" id="KW-1185">Reference proteome</keyword>
<proteinExistence type="predicted"/>
<gene>
    <name evidence="1" type="ORF">H2O64_04595</name>
</gene>
<dbReference type="Proteomes" id="UP000619238">
    <property type="component" value="Unassembled WGS sequence"/>
</dbReference>
<sequence>MKQYIVTITAKEPLVLRTQSGSETRSDVVDYISGAKLLGLLAKECYKDLKADDQDTLYQLFHSGNVRYGNAYPVNENTLGMPVPFSLYKEKNDTEKAKLTFSPVTHKKKQQKAGYITISDGNVSLFTLPMGERLKSARDPDLEKRRSKDESMYLYSYLERGIVFQSTITVNEPTGSIREAILKLQGQHYIGTSKGEFGRIEIKISEPTVNPILVLEKNFQLKVYAVSDLIFLNEVGNYTTKLTAKMFGIENAQLDVKASHIRFKQFNTYNSKRRTPDADRLAVAKGSILVFKSSNEGQEIEMTAHTIKDGVGVHKTEGFGQILVNPSFLNSETIVESDYKVVDLSSTVVTEFGKLLAKKHENVVKDHDTYDETLDFINKHKTVFKNTSQSQWGTIRHYILQAIASETPKATLKALLDSKSTTGYLRQKANANWNVKQVALIEELLEQENCMELLLKITVELPKTLQT</sequence>
<reference evidence="1 2" key="1">
    <citation type="submission" date="2020-07" db="EMBL/GenBank/DDBJ databases">
        <title>Description of Kordia aestuariivivens sp. nov., isolated from a tidal flat.</title>
        <authorList>
            <person name="Park S."/>
            <person name="Yoon J.-H."/>
        </authorList>
    </citation>
    <scope>NUCLEOTIDE SEQUENCE [LARGE SCALE GENOMIC DNA]</scope>
    <source>
        <strain evidence="1 2">YSTF-M3</strain>
    </source>
</reference>
<accession>A0ABR7Q5Z0</accession>
<evidence type="ECO:0000313" key="2">
    <source>
        <dbReference type="Proteomes" id="UP000619238"/>
    </source>
</evidence>
<protein>
    <recommendedName>
        <fullName evidence="3">CRISPR-associated protein Csx10</fullName>
    </recommendedName>
</protein>
<dbReference type="RefSeq" id="WP_187560971.1">
    <property type="nucleotide sequence ID" value="NZ_JACGWS010000002.1"/>
</dbReference>
<evidence type="ECO:0000313" key="1">
    <source>
        <dbReference type="EMBL" id="MBC8753937.1"/>
    </source>
</evidence>
<organism evidence="1 2">
    <name type="scientific">Kordia aestuariivivens</name>
    <dbReference type="NCBI Taxonomy" id="2759037"/>
    <lineage>
        <taxon>Bacteria</taxon>
        <taxon>Pseudomonadati</taxon>
        <taxon>Bacteroidota</taxon>
        <taxon>Flavobacteriia</taxon>
        <taxon>Flavobacteriales</taxon>
        <taxon>Flavobacteriaceae</taxon>
        <taxon>Kordia</taxon>
    </lineage>
</organism>
<name>A0ABR7Q5Z0_9FLAO</name>
<dbReference type="EMBL" id="JACGWS010000002">
    <property type="protein sequence ID" value="MBC8753937.1"/>
    <property type="molecule type" value="Genomic_DNA"/>
</dbReference>
<comment type="caution">
    <text evidence="1">The sequence shown here is derived from an EMBL/GenBank/DDBJ whole genome shotgun (WGS) entry which is preliminary data.</text>
</comment>